<organism evidence="2 3">
    <name type="scientific">Companilactobacillus tucceti DSM 20183</name>
    <dbReference type="NCBI Taxonomy" id="1423811"/>
    <lineage>
        <taxon>Bacteria</taxon>
        <taxon>Bacillati</taxon>
        <taxon>Bacillota</taxon>
        <taxon>Bacilli</taxon>
        <taxon>Lactobacillales</taxon>
        <taxon>Lactobacillaceae</taxon>
        <taxon>Companilactobacillus</taxon>
    </lineage>
</organism>
<feature type="transmembrane region" description="Helical" evidence="1">
    <location>
        <begin position="6"/>
        <end position="30"/>
    </location>
</feature>
<dbReference type="EMBL" id="AZDG01000012">
    <property type="protein sequence ID" value="KRK64418.1"/>
    <property type="molecule type" value="Genomic_DNA"/>
</dbReference>
<keyword evidence="1" id="KW-0812">Transmembrane</keyword>
<accession>A0A0R1J9R7</accession>
<dbReference type="Proteomes" id="UP000050929">
    <property type="component" value="Unassembled WGS sequence"/>
</dbReference>
<sequence length="105" mass="12171">MDKKQIVIGIILALITGGFFLVAIIILKAIKAIKIKRERLQLESYIKDYFRGNEKLLAFVGTLSDEEVRILINIINKAREEKSDIEWKTLKLPKILEQKFKDLVD</sequence>
<dbReference type="RefSeq" id="WP_057765945.1">
    <property type="nucleotide sequence ID" value="NZ_AZDG01000012.1"/>
</dbReference>
<protein>
    <submittedName>
        <fullName evidence="2">Uncharacterized protein</fullName>
    </submittedName>
</protein>
<keyword evidence="3" id="KW-1185">Reference proteome</keyword>
<comment type="caution">
    <text evidence="2">The sequence shown here is derived from an EMBL/GenBank/DDBJ whole genome shotgun (WGS) entry which is preliminary data.</text>
</comment>
<gene>
    <name evidence="2" type="ORF">FC72_GL000438</name>
</gene>
<dbReference type="STRING" id="1423811.FC72_GL000438"/>
<dbReference type="PATRIC" id="fig|1423811.3.peg.440"/>
<proteinExistence type="predicted"/>
<keyword evidence="1" id="KW-0472">Membrane</keyword>
<evidence type="ECO:0000313" key="2">
    <source>
        <dbReference type="EMBL" id="KRK64418.1"/>
    </source>
</evidence>
<reference evidence="2 3" key="1">
    <citation type="journal article" date="2015" name="Genome Announc.">
        <title>Expanding the biotechnology potential of lactobacilli through comparative genomics of 213 strains and associated genera.</title>
        <authorList>
            <person name="Sun Z."/>
            <person name="Harris H.M."/>
            <person name="McCann A."/>
            <person name="Guo C."/>
            <person name="Argimon S."/>
            <person name="Zhang W."/>
            <person name="Yang X."/>
            <person name="Jeffery I.B."/>
            <person name="Cooney J.C."/>
            <person name="Kagawa T.F."/>
            <person name="Liu W."/>
            <person name="Song Y."/>
            <person name="Salvetti E."/>
            <person name="Wrobel A."/>
            <person name="Rasinkangas P."/>
            <person name="Parkhill J."/>
            <person name="Rea M.C."/>
            <person name="O'Sullivan O."/>
            <person name="Ritari J."/>
            <person name="Douillard F.P."/>
            <person name="Paul Ross R."/>
            <person name="Yang R."/>
            <person name="Briner A.E."/>
            <person name="Felis G.E."/>
            <person name="de Vos W.M."/>
            <person name="Barrangou R."/>
            <person name="Klaenhammer T.R."/>
            <person name="Caufield P.W."/>
            <person name="Cui Y."/>
            <person name="Zhang H."/>
            <person name="O'Toole P.W."/>
        </authorList>
    </citation>
    <scope>NUCLEOTIDE SEQUENCE [LARGE SCALE GENOMIC DNA]</scope>
    <source>
        <strain evidence="2 3">DSM 20183</strain>
    </source>
</reference>
<evidence type="ECO:0000256" key="1">
    <source>
        <dbReference type="SAM" id="Phobius"/>
    </source>
</evidence>
<dbReference type="OrthoDB" id="2322311at2"/>
<dbReference type="AlphaFoldDB" id="A0A0R1J9R7"/>
<keyword evidence="1" id="KW-1133">Transmembrane helix</keyword>
<name>A0A0R1J9R7_9LACO</name>
<evidence type="ECO:0000313" key="3">
    <source>
        <dbReference type="Proteomes" id="UP000050929"/>
    </source>
</evidence>